<organism evidence="11 12">
    <name type="scientific">Desulfobaculum xiamenense</name>
    <dbReference type="NCBI Taxonomy" id="995050"/>
    <lineage>
        <taxon>Bacteria</taxon>
        <taxon>Pseudomonadati</taxon>
        <taxon>Thermodesulfobacteriota</taxon>
        <taxon>Desulfovibrionia</taxon>
        <taxon>Desulfovibrionales</taxon>
        <taxon>Desulfovibrionaceae</taxon>
        <taxon>Desulfobaculum</taxon>
    </lineage>
</organism>
<evidence type="ECO:0000256" key="7">
    <source>
        <dbReference type="ARBA" id="ARBA00022989"/>
    </source>
</evidence>
<dbReference type="NCBIfam" id="TIGR01726">
    <property type="entry name" value="HEQRo_perm_3TM"/>
    <property type="match status" value="2"/>
</dbReference>
<dbReference type="PROSITE" id="PS50928">
    <property type="entry name" value="ABC_TM1"/>
    <property type="match status" value="2"/>
</dbReference>
<feature type="transmembrane region" description="Helical" evidence="9">
    <location>
        <begin position="428"/>
        <end position="451"/>
    </location>
</feature>
<dbReference type="PANTHER" id="PTHR30614:SF0">
    <property type="entry name" value="L-CYSTINE TRANSPORT SYSTEM PERMEASE PROTEIN TCYL"/>
    <property type="match status" value="1"/>
</dbReference>
<keyword evidence="3 9" id="KW-0813">Transport</keyword>
<keyword evidence="5 9" id="KW-0812">Transmembrane</keyword>
<comment type="subcellular location">
    <subcellularLocation>
        <location evidence="1">Cell inner membrane</location>
        <topology evidence="1">Multi-pass membrane protein</topology>
    </subcellularLocation>
    <subcellularLocation>
        <location evidence="9">Cell membrane</location>
        <topology evidence="9">Multi-pass membrane protein</topology>
    </subcellularLocation>
</comment>
<evidence type="ECO:0000256" key="2">
    <source>
        <dbReference type="ARBA" id="ARBA00010072"/>
    </source>
</evidence>
<feature type="transmembrane region" description="Helical" evidence="9">
    <location>
        <begin position="392"/>
        <end position="416"/>
    </location>
</feature>
<dbReference type="SUPFAM" id="SSF161098">
    <property type="entry name" value="MetI-like"/>
    <property type="match status" value="2"/>
</dbReference>
<evidence type="ECO:0000256" key="6">
    <source>
        <dbReference type="ARBA" id="ARBA00022970"/>
    </source>
</evidence>
<dbReference type="Gene3D" id="1.10.3720.10">
    <property type="entry name" value="MetI-like"/>
    <property type="match status" value="2"/>
</dbReference>
<feature type="transmembrane region" description="Helical" evidence="9">
    <location>
        <begin position="563"/>
        <end position="582"/>
    </location>
</feature>
<dbReference type="GO" id="GO:0006865">
    <property type="term" value="P:amino acid transport"/>
    <property type="evidence" value="ECO:0007669"/>
    <property type="project" value="UniProtKB-KW"/>
</dbReference>
<dbReference type="GO" id="GO:0022857">
    <property type="term" value="F:transmembrane transporter activity"/>
    <property type="evidence" value="ECO:0007669"/>
    <property type="project" value="InterPro"/>
</dbReference>
<protein>
    <submittedName>
        <fullName evidence="11">Polar amino acid transport system permease protein</fullName>
    </submittedName>
</protein>
<evidence type="ECO:0000256" key="3">
    <source>
        <dbReference type="ARBA" id="ARBA00022448"/>
    </source>
</evidence>
<dbReference type="InterPro" id="IPR000515">
    <property type="entry name" value="MetI-like"/>
</dbReference>
<name>A0A846QRD3_9BACT</name>
<evidence type="ECO:0000259" key="10">
    <source>
        <dbReference type="PROSITE" id="PS50928"/>
    </source>
</evidence>
<feature type="transmembrane region" description="Helical" evidence="9">
    <location>
        <begin position="55"/>
        <end position="82"/>
    </location>
</feature>
<feature type="transmembrane region" description="Helical" evidence="9">
    <location>
        <begin position="183"/>
        <end position="201"/>
    </location>
</feature>
<keyword evidence="4" id="KW-1003">Cell membrane</keyword>
<evidence type="ECO:0000256" key="5">
    <source>
        <dbReference type="ARBA" id="ARBA00022692"/>
    </source>
</evidence>
<dbReference type="CDD" id="cd06261">
    <property type="entry name" value="TM_PBP2"/>
    <property type="match status" value="2"/>
</dbReference>
<evidence type="ECO:0000313" key="11">
    <source>
        <dbReference type="EMBL" id="NJB69062.1"/>
    </source>
</evidence>
<dbReference type="RefSeq" id="WP_167942149.1">
    <property type="nucleotide sequence ID" value="NZ_JAATJA010000003.1"/>
</dbReference>
<dbReference type="EMBL" id="JAATJA010000003">
    <property type="protein sequence ID" value="NJB69062.1"/>
    <property type="molecule type" value="Genomic_DNA"/>
</dbReference>
<reference evidence="11 12" key="1">
    <citation type="submission" date="2020-03" db="EMBL/GenBank/DDBJ databases">
        <title>Genomic Encyclopedia of Type Strains, Phase IV (KMG-IV): sequencing the most valuable type-strain genomes for metagenomic binning, comparative biology and taxonomic classification.</title>
        <authorList>
            <person name="Goeker M."/>
        </authorList>
    </citation>
    <scope>NUCLEOTIDE SEQUENCE [LARGE SCALE GENOMIC DNA]</scope>
    <source>
        <strain evidence="11 12">DSM 24233</strain>
    </source>
</reference>
<evidence type="ECO:0000256" key="1">
    <source>
        <dbReference type="ARBA" id="ARBA00004429"/>
    </source>
</evidence>
<accession>A0A846QRD3</accession>
<feature type="domain" description="ABC transmembrane type-1" evidence="10">
    <location>
        <begin position="61"/>
        <end position="258"/>
    </location>
</feature>
<feature type="transmembrane region" description="Helical" evidence="9">
    <location>
        <begin position="12"/>
        <end position="35"/>
    </location>
</feature>
<dbReference type="GO" id="GO:0043190">
    <property type="term" value="C:ATP-binding cassette (ABC) transporter complex"/>
    <property type="evidence" value="ECO:0007669"/>
    <property type="project" value="InterPro"/>
</dbReference>
<dbReference type="InterPro" id="IPR010065">
    <property type="entry name" value="AA_ABC_transptr_permease_3TM"/>
</dbReference>
<proteinExistence type="inferred from homology"/>
<sequence length="598" mass="67427">MIRYWMEKPWVQYLSLFTLVAGMVYYWGFVFEFGYKFDWSVLFVTNETYGEHMGLLLFKGLQVTIEITLISSAIALSLGTAFGLMRVSTFKPAYLFSTACVEFFRNTPLLVQLFFWYFALPLALPEDIREWLFAHNFEFWSATLGLSIYTASFMAEVIRAGLQSIPRGLLEAAYSSGLTYVQVLWKIILPVAFRAIIPPLGSEFLNNMKNSSLAMVVGVSELVWTMQNVESLTFKGFEASTASSVIYLSLSLVISAVLNAVNLRLRISPDGRVSMPERILGLFLDPLALGIRVLTRPVRRHMRKRQRERRLGGASYSAGRAALNRTVALCWRGVVFALKALFVGAMGYLVYRIGVGLYDYNWEVIGNSLPLLLIWRFPHGNPNELFWGLGGLSYSVLMAVIAISVSFFIGIVVGLGRTSKNVLFRIPSLIYIEVIRGNPLIMVIFWIYFFIPILTGAYLDVFWSATLALTIFTGAYLAEIVRSGIENLPAGQFEAALSTGLGYWQTMRKIILPQALKQMIPAIVGQFIAIFKDTSLAYVIGVLELTFVAQGLDNRLMVYSFEIYTTVAFLYFVCCYTMSVYANRLERRLSPDAARLQM</sequence>
<comment type="similarity">
    <text evidence="2">Belongs to the binding-protein-dependent transport system permease family. HisMQ subfamily.</text>
</comment>
<feature type="transmembrane region" description="Helical" evidence="9">
    <location>
        <begin position="457"/>
        <end position="478"/>
    </location>
</feature>
<keyword evidence="8 9" id="KW-0472">Membrane</keyword>
<dbReference type="Pfam" id="PF00528">
    <property type="entry name" value="BPD_transp_1"/>
    <property type="match status" value="2"/>
</dbReference>
<feature type="transmembrane region" description="Helical" evidence="9">
    <location>
        <begin position="139"/>
        <end position="162"/>
    </location>
</feature>
<feature type="transmembrane region" description="Helical" evidence="9">
    <location>
        <begin position="519"/>
        <end position="543"/>
    </location>
</feature>
<feature type="domain" description="ABC transmembrane type-1" evidence="10">
    <location>
        <begin position="392"/>
        <end position="582"/>
    </location>
</feature>
<comment type="caution">
    <text evidence="11">The sequence shown here is derived from an EMBL/GenBank/DDBJ whole genome shotgun (WGS) entry which is preliminary data.</text>
</comment>
<feature type="transmembrane region" description="Helical" evidence="9">
    <location>
        <begin position="329"/>
        <end position="351"/>
    </location>
</feature>
<dbReference type="Proteomes" id="UP000580856">
    <property type="component" value="Unassembled WGS sequence"/>
</dbReference>
<feature type="transmembrane region" description="Helical" evidence="9">
    <location>
        <begin position="245"/>
        <end position="267"/>
    </location>
</feature>
<keyword evidence="7 9" id="KW-1133">Transmembrane helix</keyword>
<keyword evidence="12" id="KW-1185">Reference proteome</keyword>
<evidence type="ECO:0000256" key="4">
    <source>
        <dbReference type="ARBA" id="ARBA00022475"/>
    </source>
</evidence>
<dbReference type="AlphaFoldDB" id="A0A846QRD3"/>
<dbReference type="InterPro" id="IPR043429">
    <property type="entry name" value="ArtM/GltK/GlnP/TcyL/YhdX-like"/>
</dbReference>
<feature type="transmembrane region" description="Helical" evidence="9">
    <location>
        <begin position="94"/>
        <end position="119"/>
    </location>
</feature>
<dbReference type="InterPro" id="IPR035906">
    <property type="entry name" value="MetI-like_sf"/>
</dbReference>
<evidence type="ECO:0000313" key="12">
    <source>
        <dbReference type="Proteomes" id="UP000580856"/>
    </source>
</evidence>
<gene>
    <name evidence="11" type="ORF">GGQ74_002756</name>
</gene>
<evidence type="ECO:0000256" key="9">
    <source>
        <dbReference type="RuleBase" id="RU363032"/>
    </source>
</evidence>
<dbReference type="PANTHER" id="PTHR30614">
    <property type="entry name" value="MEMBRANE COMPONENT OF AMINO ACID ABC TRANSPORTER"/>
    <property type="match status" value="1"/>
</dbReference>
<keyword evidence="6" id="KW-0029">Amino-acid transport</keyword>
<evidence type="ECO:0000256" key="8">
    <source>
        <dbReference type="ARBA" id="ARBA00023136"/>
    </source>
</evidence>